<dbReference type="Pfam" id="PF25176">
    <property type="entry name" value="DUF7831"/>
    <property type="match status" value="1"/>
</dbReference>
<keyword evidence="3" id="KW-1185">Reference proteome</keyword>
<dbReference type="EMBL" id="LT629796">
    <property type="protein sequence ID" value="SDU12448.1"/>
    <property type="molecule type" value="Genomic_DNA"/>
</dbReference>
<organism evidence="2 3">
    <name type="scientific">Pseudomonas mandelii</name>
    <dbReference type="NCBI Taxonomy" id="75612"/>
    <lineage>
        <taxon>Bacteria</taxon>
        <taxon>Pseudomonadati</taxon>
        <taxon>Pseudomonadota</taxon>
        <taxon>Gammaproteobacteria</taxon>
        <taxon>Pseudomonadales</taxon>
        <taxon>Pseudomonadaceae</taxon>
        <taxon>Pseudomonas</taxon>
    </lineage>
</organism>
<dbReference type="Proteomes" id="UP000182476">
    <property type="component" value="Chromosome I"/>
</dbReference>
<proteinExistence type="predicted"/>
<sequence>MKMQSVGQAVFKSAVPCAPASLRTFRLHLTVARPGHPAREWLRPKCSPVQTRSARLAAASAFALAVRFPGQSTGVLRRKALSEAMVTTSGESDLNHSQANQNPAQASSKAMVEAHLSVELLRSNPDKIYVFGDNLLRRGTAGQAAVRGEPNAFGIPTKRAPSMAASAFFSDRPDEVQAVLQALRELYVLARTRTVVFPAAGLGTGLARMATSSPEVYQQMRSILSAHFEFDQ</sequence>
<feature type="domain" description="DUF7831" evidence="1">
    <location>
        <begin position="114"/>
        <end position="220"/>
    </location>
</feature>
<name>A0ABY0VDV1_9PSED</name>
<evidence type="ECO:0000313" key="2">
    <source>
        <dbReference type="EMBL" id="SDU12448.1"/>
    </source>
</evidence>
<evidence type="ECO:0000259" key="1">
    <source>
        <dbReference type="Pfam" id="PF25176"/>
    </source>
</evidence>
<reference evidence="2 3" key="1">
    <citation type="submission" date="2016-10" db="EMBL/GenBank/DDBJ databases">
        <authorList>
            <person name="Varghese N."/>
            <person name="Submissions S."/>
        </authorList>
    </citation>
    <scope>NUCLEOTIDE SEQUENCE [LARGE SCALE GENOMIC DNA]</scope>
    <source>
        <strain evidence="2 3">LMG 21607</strain>
    </source>
</reference>
<accession>A0ABY0VDV1</accession>
<protein>
    <recommendedName>
        <fullName evidence="1">DUF7831 domain-containing protein</fullName>
    </recommendedName>
</protein>
<gene>
    <name evidence="2" type="ORF">SAMN04489801_0996</name>
</gene>
<dbReference type="InterPro" id="IPR057153">
    <property type="entry name" value="DUF7831"/>
</dbReference>
<evidence type="ECO:0000313" key="3">
    <source>
        <dbReference type="Proteomes" id="UP000182476"/>
    </source>
</evidence>